<dbReference type="Gene3D" id="1.25.10.10">
    <property type="entry name" value="Leucine-rich Repeat Variant"/>
    <property type="match status" value="1"/>
</dbReference>
<dbReference type="SUPFAM" id="SSF48371">
    <property type="entry name" value="ARM repeat"/>
    <property type="match status" value="1"/>
</dbReference>
<sequence length="215" mass="24125">MTEITQADYISWKKATFGSEYYIWHDGLPTAAVTSLRGDARSHAVRMLLFGVKVVDGHAASALAAMGETSALPDLRIALTTANYDQKILIAKAINILSRLEGKDDSQAMSKELISVLETQDLHWGVKFSAASALRDFKDKDSEEALLRAVEGHEHYLVKYHACDSLLRRWELESLGTMSHPAIFELIRTPRDGDTIQDEEERGREAVRLLRELKK</sequence>
<dbReference type="InterPro" id="IPR004155">
    <property type="entry name" value="PBS_lyase_HEAT"/>
</dbReference>
<proteinExistence type="predicted"/>
<evidence type="ECO:0000313" key="1">
    <source>
        <dbReference type="EMBL" id="OCK74317.1"/>
    </source>
</evidence>
<reference evidence="1 2" key="1">
    <citation type="journal article" date="2016" name="Nat. Commun.">
        <title>Ectomycorrhizal ecology is imprinted in the genome of the dominant symbiotic fungus Cenococcum geophilum.</title>
        <authorList>
            <consortium name="DOE Joint Genome Institute"/>
            <person name="Peter M."/>
            <person name="Kohler A."/>
            <person name="Ohm R.A."/>
            <person name="Kuo A."/>
            <person name="Krutzmann J."/>
            <person name="Morin E."/>
            <person name="Arend M."/>
            <person name="Barry K.W."/>
            <person name="Binder M."/>
            <person name="Choi C."/>
            <person name="Clum A."/>
            <person name="Copeland A."/>
            <person name="Grisel N."/>
            <person name="Haridas S."/>
            <person name="Kipfer T."/>
            <person name="LaButti K."/>
            <person name="Lindquist E."/>
            <person name="Lipzen A."/>
            <person name="Maire R."/>
            <person name="Meier B."/>
            <person name="Mihaltcheva S."/>
            <person name="Molinier V."/>
            <person name="Murat C."/>
            <person name="Poggeler S."/>
            <person name="Quandt C.A."/>
            <person name="Sperisen C."/>
            <person name="Tritt A."/>
            <person name="Tisserant E."/>
            <person name="Crous P.W."/>
            <person name="Henrissat B."/>
            <person name="Nehls U."/>
            <person name="Egli S."/>
            <person name="Spatafora J.W."/>
            <person name="Grigoriev I.V."/>
            <person name="Martin F.M."/>
        </authorList>
    </citation>
    <scope>NUCLEOTIDE SEQUENCE [LARGE SCALE GENOMIC DNA]</scope>
    <source>
        <strain evidence="1 2">CBS 459.81</strain>
    </source>
</reference>
<dbReference type="AlphaFoldDB" id="A0A8E2DYX4"/>
<name>A0A8E2DYX4_9PEZI</name>
<dbReference type="Proteomes" id="UP000250266">
    <property type="component" value="Unassembled WGS sequence"/>
</dbReference>
<dbReference type="Pfam" id="PF03130">
    <property type="entry name" value="HEAT_PBS"/>
    <property type="match status" value="1"/>
</dbReference>
<dbReference type="EMBL" id="KV745506">
    <property type="protein sequence ID" value="OCK74317.1"/>
    <property type="molecule type" value="Genomic_DNA"/>
</dbReference>
<dbReference type="InterPro" id="IPR011989">
    <property type="entry name" value="ARM-like"/>
</dbReference>
<evidence type="ECO:0008006" key="3">
    <source>
        <dbReference type="Google" id="ProtNLM"/>
    </source>
</evidence>
<organism evidence="1 2">
    <name type="scientific">Lepidopterella palustris CBS 459.81</name>
    <dbReference type="NCBI Taxonomy" id="1314670"/>
    <lineage>
        <taxon>Eukaryota</taxon>
        <taxon>Fungi</taxon>
        <taxon>Dikarya</taxon>
        <taxon>Ascomycota</taxon>
        <taxon>Pezizomycotina</taxon>
        <taxon>Dothideomycetes</taxon>
        <taxon>Pleosporomycetidae</taxon>
        <taxon>Mytilinidiales</taxon>
        <taxon>Argynnaceae</taxon>
        <taxon>Lepidopterella</taxon>
    </lineage>
</organism>
<accession>A0A8E2DYX4</accession>
<gene>
    <name evidence="1" type="ORF">K432DRAFT_386879</name>
</gene>
<dbReference type="InterPro" id="IPR016024">
    <property type="entry name" value="ARM-type_fold"/>
</dbReference>
<keyword evidence="2" id="KW-1185">Reference proteome</keyword>
<protein>
    <recommendedName>
        <fullName evidence="3">HEAT repeat domain-containing protein</fullName>
    </recommendedName>
</protein>
<evidence type="ECO:0000313" key="2">
    <source>
        <dbReference type="Proteomes" id="UP000250266"/>
    </source>
</evidence>